<accession>A0A2X3K5R7</accession>
<dbReference type="SUPFAM" id="SSF53383">
    <property type="entry name" value="PLP-dependent transferases"/>
    <property type="match status" value="1"/>
</dbReference>
<dbReference type="HAMAP" id="MF_00712">
    <property type="entry name" value="GcvPA"/>
    <property type="match status" value="1"/>
</dbReference>
<evidence type="ECO:0000259" key="5">
    <source>
        <dbReference type="Pfam" id="PF02347"/>
    </source>
</evidence>
<gene>
    <name evidence="4 6" type="primary">gcvPA</name>
    <name evidence="6" type="ORF">BARAN1_0563</name>
</gene>
<proteinExistence type="inferred from homology"/>
<keyword evidence="7" id="KW-1185">Reference proteome</keyword>
<evidence type="ECO:0000256" key="2">
    <source>
        <dbReference type="ARBA" id="ARBA00023002"/>
    </source>
</evidence>
<dbReference type="InterPro" id="IPR015421">
    <property type="entry name" value="PyrdxlP-dep_Trfase_major"/>
</dbReference>
<organism evidence="6 7">
    <name type="scientific">Candidatus Bipolaricaulis anaerobius</name>
    <dbReference type="NCBI Taxonomy" id="2026885"/>
    <lineage>
        <taxon>Bacteria</taxon>
        <taxon>Candidatus Bipolaricaulota</taxon>
        <taxon>Candidatus Bipolaricaulia</taxon>
        <taxon>Candidatus Bipolaricaulales</taxon>
        <taxon>Candidatus Bipolaricaulaceae</taxon>
        <taxon>Candidatus Bipolaricaulis</taxon>
    </lineage>
</organism>
<keyword evidence="2 4" id="KW-0560">Oxidoreductase</keyword>
<dbReference type="OrthoDB" id="9801272at2"/>
<dbReference type="InterPro" id="IPR015422">
    <property type="entry name" value="PyrdxlP-dep_Trfase_small"/>
</dbReference>
<evidence type="ECO:0000256" key="3">
    <source>
        <dbReference type="ARBA" id="ARBA00049026"/>
    </source>
</evidence>
<dbReference type="GO" id="GO:0004375">
    <property type="term" value="F:glycine dehydrogenase (decarboxylating) activity"/>
    <property type="evidence" value="ECO:0007669"/>
    <property type="project" value="UniProtKB-EC"/>
</dbReference>
<protein>
    <recommendedName>
        <fullName evidence="4">Probable glycine dehydrogenase (decarboxylating) subunit 1</fullName>
        <ecNumber evidence="4">1.4.4.2</ecNumber>
    </recommendedName>
    <alternativeName>
        <fullName evidence="4">Glycine cleavage system P-protein subunit 1</fullName>
    </alternativeName>
    <alternativeName>
        <fullName evidence="4">Glycine decarboxylase subunit 1</fullName>
    </alternativeName>
    <alternativeName>
        <fullName evidence="4">Glycine dehydrogenase (aminomethyl-transferring) subunit 1</fullName>
    </alternativeName>
</protein>
<dbReference type="RefSeq" id="WP_122030784.1">
    <property type="nucleotide sequence ID" value="NZ_LS483254.1"/>
</dbReference>
<name>A0A2X3K5R7_9BACT</name>
<dbReference type="GO" id="GO:0009116">
    <property type="term" value="P:nucleoside metabolic process"/>
    <property type="evidence" value="ECO:0007669"/>
    <property type="project" value="InterPro"/>
</dbReference>
<dbReference type="InterPro" id="IPR020581">
    <property type="entry name" value="GDC_P"/>
</dbReference>
<dbReference type="Gene3D" id="3.40.640.10">
    <property type="entry name" value="Type I PLP-dependent aspartate aminotransferase-like (Major domain)"/>
    <property type="match status" value="1"/>
</dbReference>
<dbReference type="InterPro" id="IPR049315">
    <property type="entry name" value="GDC-P_N"/>
</dbReference>
<evidence type="ECO:0000313" key="7">
    <source>
        <dbReference type="Proteomes" id="UP000249818"/>
    </source>
</evidence>
<dbReference type="Gene3D" id="3.90.1150.10">
    <property type="entry name" value="Aspartate Aminotransferase, domain 1"/>
    <property type="match status" value="1"/>
</dbReference>
<dbReference type="GO" id="GO:0019464">
    <property type="term" value="P:glycine decarboxylation via glycine cleavage system"/>
    <property type="evidence" value="ECO:0007669"/>
    <property type="project" value="UniProtKB-UniRule"/>
</dbReference>
<dbReference type="PIRSF" id="PIRSF006815">
    <property type="entry name" value="GcvPA"/>
    <property type="match status" value="1"/>
</dbReference>
<dbReference type="KEGG" id="bana:BARAN1_0563"/>
<dbReference type="PANTHER" id="PTHR42806:SF1">
    <property type="entry name" value="GLYCINE DEHYDROGENASE (DECARBOXYLATING)"/>
    <property type="match status" value="1"/>
</dbReference>
<dbReference type="Pfam" id="PF02347">
    <property type="entry name" value="GDC-P"/>
    <property type="match status" value="1"/>
</dbReference>
<dbReference type="AlphaFoldDB" id="A0A2X3K5R7"/>
<dbReference type="NCBIfam" id="NF001696">
    <property type="entry name" value="PRK00451.1"/>
    <property type="match status" value="1"/>
</dbReference>
<comment type="similarity">
    <text evidence="4">Belongs to the GcvP family. N-terminal subunit subfamily.</text>
</comment>
<dbReference type="EMBL" id="LS483254">
    <property type="protein sequence ID" value="SQD92587.1"/>
    <property type="molecule type" value="Genomic_DNA"/>
</dbReference>
<dbReference type="Proteomes" id="UP000249818">
    <property type="component" value="Chromosome BARAN1"/>
</dbReference>
<dbReference type="CDD" id="cd00613">
    <property type="entry name" value="GDC-P"/>
    <property type="match status" value="1"/>
</dbReference>
<sequence length="439" mass="47352">MNPYLPHTAADIRAMLEAIGVPDVDALFSDVPAAVRDRYRPVGLPPHDELWVQRHLTGLAERSTGRRLIPFLGGGLYDHYIPPVVGHILSRSELSTAYTPYQPEVSQGTLTWMFEYQTMICELTGMEVANASLYDGATALAEAVLMAHRATGGKRILVPRSLHPRAREVLATYAWGAGLTLHEVPYDEDGRLALEGIPDGACALIVQQPNALGVLEDLTGLKDRLGKAFLIAHANPIPLAVIEPPGSFGADVVVGEGQPLGNPLSFGGPLLGFFATRMAHLRRMPGRVSGQTRDVDGKTGYVMTFQTREQHIRREGATSNICTNSALCALAATVYLAAMGQEGLKRVALLSFERAHGLAARIARVPGYQLAFAGPFFHEFVVRCADPVGAVAKLRRAGIAVLPPRVLAPLGIEDGFLVAVTEKRTAEELDRFMSALEGK</sequence>
<dbReference type="EC" id="1.4.4.2" evidence="4"/>
<comment type="subunit">
    <text evidence="4">The glycine cleavage system is composed of four proteins: P, T, L and H. In this organism, the P 'protein' is a heterodimer of two subunits.</text>
</comment>
<dbReference type="InterPro" id="IPR023010">
    <property type="entry name" value="GcvPA"/>
</dbReference>
<evidence type="ECO:0000256" key="4">
    <source>
        <dbReference type="HAMAP-Rule" id="MF_00712"/>
    </source>
</evidence>
<evidence type="ECO:0000256" key="1">
    <source>
        <dbReference type="ARBA" id="ARBA00003788"/>
    </source>
</evidence>
<feature type="domain" description="Glycine cleavage system P-protein N-terminal" evidence="5">
    <location>
        <begin position="4"/>
        <end position="435"/>
    </location>
</feature>
<reference evidence="7" key="1">
    <citation type="submission" date="2018-05" db="EMBL/GenBank/DDBJ databases">
        <authorList>
            <person name="Hao L."/>
        </authorList>
    </citation>
    <scope>NUCLEOTIDE SEQUENCE [LARGE SCALE GENOMIC DNA]</scope>
</reference>
<comment type="catalytic activity">
    <reaction evidence="3 4">
        <text>N(6)-[(R)-lipoyl]-L-lysyl-[glycine-cleavage complex H protein] + glycine + H(+) = N(6)-[(R)-S(8)-aminomethyldihydrolipoyl]-L-lysyl-[glycine-cleavage complex H protein] + CO2</text>
        <dbReference type="Rhea" id="RHEA:24304"/>
        <dbReference type="Rhea" id="RHEA-COMP:10494"/>
        <dbReference type="Rhea" id="RHEA-COMP:10495"/>
        <dbReference type="ChEBI" id="CHEBI:15378"/>
        <dbReference type="ChEBI" id="CHEBI:16526"/>
        <dbReference type="ChEBI" id="CHEBI:57305"/>
        <dbReference type="ChEBI" id="CHEBI:83099"/>
        <dbReference type="ChEBI" id="CHEBI:83143"/>
        <dbReference type="EC" id="1.4.4.2"/>
    </reaction>
</comment>
<dbReference type="InterPro" id="IPR015424">
    <property type="entry name" value="PyrdxlP-dep_Trfase"/>
</dbReference>
<dbReference type="PANTHER" id="PTHR42806">
    <property type="entry name" value="GLYCINE CLEAVAGE SYSTEM P-PROTEIN"/>
    <property type="match status" value="1"/>
</dbReference>
<evidence type="ECO:0000313" key="6">
    <source>
        <dbReference type="EMBL" id="SQD92587.1"/>
    </source>
</evidence>
<comment type="function">
    <text evidence="1 4">The glycine cleavage system catalyzes the degradation of glycine. The P protein binds the alpha-amino group of glycine through its pyridoxal phosphate cofactor; CO(2) is released and the remaining methylamine moiety is then transferred to the lipoamide cofactor of the H protein.</text>
</comment>